<name>A0A1I0BSH3_9BACT</name>
<proteinExistence type="predicted"/>
<evidence type="ECO:0000313" key="2">
    <source>
        <dbReference type="Proteomes" id="UP000181981"/>
    </source>
</evidence>
<reference evidence="1 2" key="1">
    <citation type="submission" date="2016-10" db="EMBL/GenBank/DDBJ databases">
        <authorList>
            <person name="de Groot N.N."/>
        </authorList>
    </citation>
    <scope>NUCLEOTIDE SEQUENCE [LARGE SCALE GENOMIC DNA]</scope>
    <source>
        <strain evidence="1 2">DSM 25947</strain>
    </source>
</reference>
<dbReference type="Proteomes" id="UP000181981">
    <property type="component" value="Unassembled WGS sequence"/>
</dbReference>
<evidence type="ECO:0000313" key="1">
    <source>
        <dbReference type="EMBL" id="SET09688.1"/>
    </source>
</evidence>
<dbReference type="EMBL" id="FOHT01000006">
    <property type="protein sequence ID" value="SET09688.1"/>
    <property type="molecule type" value="Genomic_DNA"/>
</dbReference>
<gene>
    <name evidence="1" type="ORF">SAMN05444285_10619</name>
</gene>
<organism evidence="1 2">
    <name type="scientific">Draconibacterium orientale</name>
    <dbReference type="NCBI Taxonomy" id="1168034"/>
    <lineage>
        <taxon>Bacteria</taxon>
        <taxon>Pseudomonadati</taxon>
        <taxon>Bacteroidota</taxon>
        <taxon>Bacteroidia</taxon>
        <taxon>Marinilabiliales</taxon>
        <taxon>Prolixibacteraceae</taxon>
        <taxon>Draconibacterium</taxon>
    </lineage>
</organism>
<sequence>MAVPVMLKSVFVYMLNVFYYSEPYWLWADIE</sequence>
<accession>A0A1I0BSH3</accession>
<dbReference type="AlphaFoldDB" id="A0A1I0BSH3"/>
<protein>
    <submittedName>
        <fullName evidence="1">Uncharacterized protein</fullName>
    </submittedName>
</protein>